<evidence type="ECO:0000313" key="2">
    <source>
        <dbReference type="Proteomes" id="UP000046090"/>
    </source>
</evidence>
<evidence type="ECO:0000313" key="1">
    <source>
        <dbReference type="EMBL" id="CRI33737.1"/>
    </source>
</evidence>
<name>A0A0K2XNL7_HELHE</name>
<dbReference type="Proteomes" id="UP000046090">
    <property type="component" value="Unassembled WGS sequence"/>
</dbReference>
<dbReference type="AlphaFoldDB" id="A0A0K2XNL7"/>
<proteinExistence type="predicted"/>
<protein>
    <submittedName>
        <fullName evidence="1">Uncharacterized protein</fullName>
    </submittedName>
</protein>
<reference evidence="2" key="1">
    <citation type="submission" date="2014-12" db="EMBL/GenBank/DDBJ databases">
        <authorList>
            <person name="Smet A."/>
        </authorList>
    </citation>
    <scope>NUCLEOTIDE SEQUENCE [LARGE SCALE GENOMIC DNA]</scope>
</reference>
<sequence length="41" mass="4769">MDFLYNFYNNGEGHSFGLFVMVRQSSLVHGRKQAMCGNYHL</sequence>
<gene>
    <name evidence="1" type="ORF">HHE01_14230</name>
</gene>
<keyword evidence="2" id="KW-1185">Reference proteome</keyword>
<accession>A0A0K2XNL7</accession>
<dbReference type="EMBL" id="CDMK01000001">
    <property type="protein sequence ID" value="CRI33737.1"/>
    <property type="molecule type" value="Genomic_DNA"/>
</dbReference>
<organism evidence="1 2">
    <name type="scientific">Helicobacter heilmannii</name>
    <dbReference type="NCBI Taxonomy" id="35817"/>
    <lineage>
        <taxon>Bacteria</taxon>
        <taxon>Pseudomonadati</taxon>
        <taxon>Campylobacterota</taxon>
        <taxon>Epsilonproteobacteria</taxon>
        <taxon>Campylobacterales</taxon>
        <taxon>Helicobacteraceae</taxon>
        <taxon>Helicobacter</taxon>
    </lineage>
</organism>